<dbReference type="AlphaFoldDB" id="A0ABD4Z412"/>
<reference evidence="2 3" key="1">
    <citation type="submission" date="2023-05" db="EMBL/GenBank/DDBJ databases">
        <title>A new hyperthermophilic archaea 'Ignisphaera cupida' sp. nov. and description of the family 'Ignisphaeraceae' fam. nov.</title>
        <authorList>
            <person name="Podosokorskaya O.A."/>
            <person name="Elcheninov A.G."/>
            <person name="Klukina A."/>
            <person name="Merkel A.Y."/>
        </authorList>
    </citation>
    <scope>NUCLEOTIDE SEQUENCE [LARGE SCALE GENOMIC DNA]</scope>
    <source>
        <strain evidence="2 3">4213-co</strain>
    </source>
</reference>
<dbReference type="InterPro" id="IPR004521">
    <property type="entry name" value="Uncharacterised_CHP00451"/>
</dbReference>
<dbReference type="InterPro" id="IPR015947">
    <property type="entry name" value="PUA-like_sf"/>
</dbReference>
<protein>
    <recommendedName>
        <fullName evidence="1">PUA domain-containing protein</fullName>
    </recommendedName>
</protein>
<dbReference type="SMART" id="SM00359">
    <property type="entry name" value="PUA"/>
    <property type="match status" value="1"/>
</dbReference>
<dbReference type="PANTHER" id="PTHR22798">
    <property type="entry name" value="MCT-1 PROTEIN"/>
    <property type="match status" value="1"/>
</dbReference>
<dbReference type="Pfam" id="PF01472">
    <property type="entry name" value="PUA"/>
    <property type="match status" value="1"/>
</dbReference>
<organism evidence="2 3">
    <name type="scientific">Ignisphaera cupida</name>
    <dbReference type="NCBI Taxonomy" id="3050454"/>
    <lineage>
        <taxon>Archaea</taxon>
        <taxon>Thermoproteota</taxon>
        <taxon>Thermoprotei</taxon>
        <taxon>Desulfurococcales</taxon>
        <taxon>Desulfurococcaceae</taxon>
        <taxon>Ignisphaera</taxon>
    </lineage>
</organism>
<keyword evidence="3" id="KW-1185">Reference proteome</keyword>
<dbReference type="EMBL" id="JASNVW010000001">
    <property type="protein sequence ID" value="MDK6028057.1"/>
    <property type="molecule type" value="Genomic_DNA"/>
</dbReference>
<dbReference type="Proteomes" id="UP001529235">
    <property type="component" value="Unassembled WGS sequence"/>
</dbReference>
<accession>A0ABD4Z412</accession>
<gene>
    <name evidence="2" type="ORF">QPL79_01590</name>
</gene>
<dbReference type="RefSeq" id="WP_285273031.1">
    <property type="nucleotide sequence ID" value="NZ_JASNVW010000001.1"/>
</dbReference>
<evidence type="ECO:0000313" key="2">
    <source>
        <dbReference type="EMBL" id="MDK6028057.1"/>
    </source>
</evidence>
<dbReference type="PROSITE" id="PS50890">
    <property type="entry name" value="PUA"/>
    <property type="match status" value="1"/>
</dbReference>
<name>A0ABD4Z412_9CREN</name>
<proteinExistence type="predicted"/>
<dbReference type="Gene3D" id="3.10.400.20">
    <property type="match status" value="1"/>
</dbReference>
<dbReference type="PANTHER" id="PTHR22798:SF0">
    <property type="entry name" value="MALIGNANT T-CELL-AMPLIFIED SEQUENCE 1"/>
    <property type="match status" value="1"/>
</dbReference>
<dbReference type="PIRSF" id="PIRSF005067">
    <property type="entry name" value="Tma_RNA-bind_prd"/>
    <property type="match status" value="1"/>
</dbReference>
<dbReference type="SUPFAM" id="SSF88697">
    <property type="entry name" value="PUA domain-like"/>
    <property type="match status" value="1"/>
</dbReference>
<comment type="caution">
    <text evidence="2">The sequence shown here is derived from an EMBL/GenBank/DDBJ whole genome shotgun (WGS) entry which is preliminary data.</text>
</comment>
<evidence type="ECO:0000259" key="1">
    <source>
        <dbReference type="SMART" id="SM00359"/>
    </source>
</evidence>
<sequence>MLRLNYISKRDVKNIFGELQKRVEIDPQLIDYLKEFEDDVKKVVEEKFEIVVFGSTPALFKTQKVDFYLPTLYIVNMLYNTKKIVAVPAVTVDEGAVSFLKNGADVMIPGIKKVLKSFSKNAIVAVLEPSEKYFIVIGYALVDSTQIAPGVKGKAVKNVSHLDDDVWRTSIQVAKALSS</sequence>
<feature type="domain" description="PUA" evidence="1">
    <location>
        <begin position="88"/>
        <end position="163"/>
    </location>
</feature>
<dbReference type="NCBIfam" id="TIGR00451">
    <property type="entry name" value="unchar_dom_2"/>
    <property type="match status" value="1"/>
</dbReference>
<evidence type="ECO:0000313" key="3">
    <source>
        <dbReference type="Proteomes" id="UP001529235"/>
    </source>
</evidence>
<dbReference type="InterPro" id="IPR016437">
    <property type="entry name" value="MCT-1/Tma20"/>
</dbReference>
<dbReference type="InterPro" id="IPR002478">
    <property type="entry name" value="PUA"/>
</dbReference>